<feature type="active site" evidence="16">
    <location>
        <position position="351"/>
    </location>
</feature>
<feature type="active site" evidence="16">
    <location>
        <position position="165"/>
    </location>
</feature>
<evidence type="ECO:0000256" key="14">
    <source>
        <dbReference type="ARBA" id="ARBA00023316"/>
    </source>
</evidence>
<dbReference type="Pfam" id="PF01565">
    <property type="entry name" value="FAD_binding_4"/>
    <property type="match status" value="1"/>
</dbReference>
<dbReference type="InterPro" id="IPR016167">
    <property type="entry name" value="FAD-bd_PCMH_sub1"/>
</dbReference>
<dbReference type="InterPro" id="IPR011601">
    <property type="entry name" value="MurB_C"/>
</dbReference>
<dbReference type="InterPro" id="IPR006094">
    <property type="entry name" value="Oxid_FAD_bind_N"/>
</dbReference>
<evidence type="ECO:0000256" key="15">
    <source>
        <dbReference type="ARBA" id="ARBA00048914"/>
    </source>
</evidence>
<evidence type="ECO:0000256" key="4">
    <source>
        <dbReference type="ARBA" id="ARBA00004752"/>
    </source>
</evidence>
<dbReference type="NCBIfam" id="TIGR00179">
    <property type="entry name" value="murB"/>
    <property type="match status" value="1"/>
</dbReference>
<dbReference type="Proteomes" id="UP000178515">
    <property type="component" value="Unassembled WGS sequence"/>
</dbReference>
<evidence type="ECO:0000256" key="10">
    <source>
        <dbReference type="ARBA" id="ARBA00022960"/>
    </source>
</evidence>
<dbReference type="SUPFAM" id="SSF56194">
    <property type="entry name" value="Uridine diphospho-N-Acetylenolpyruvylglucosamine reductase, MurB, C-terminal domain"/>
    <property type="match status" value="1"/>
</dbReference>
<comment type="pathway">
    <text evidence="4 16">Cell wall biogenesis; peptidoglycan biosynthesis.</text>
</comment>
<evidence type="ECO:0000256" key="7">
    <source>
        <dbReference type="ARBA" id="ARBA00022630"/>
    </source>
</evidence>
<dbReference type="GO" id="GO:0071555">
    <property type="term" value="P:cell wall organization"/>
    <property type="evidence" value="ECO:0007669"/>
    <property type="project" value="UniProtKB-KW"/>
</dbReference>
<keyword evidence="12 16" id="KW-0560">Oxidoreductase</keyword>
<comment type="catalytic activity">
    <reaction evidence="15 16">
        <text>UDP-N-acetyl-alpha-D-muramate + NADP(+) = UDP-N-acetyl-3-O-(1-carboxyvinyl)-alpha-D-glucosamine + NADPH + H(+)</text>
        <dbReference type="Rhea" id="RHEA:12248"/>
        <dbReference type="ChEBI" id="CHEBI:15378"/>
        <dbReference type="ChEBI" id="CHEBI:57783"/>
        <dbReference type="ChEBI" id="CHEBI:58349"/>
        <dbReference type="ChEBI" id="CHEBI:68483"/>
        <dbReference type="ChEBI" id="CHEBI:70757"/>
        <dbReference type="EC" id="1.3.1.98"/>
    </reaction>
</comment>
<dbReference type="GO" id="GO:0009252">
    <property type="term" value="P:peptidoglycan biosynthetic process"/>
    <property type="evidence" value="ECO:0007669"/>
    <property type="project" value="UniProtKB-UniRule"/>
</dbReference>
<keyword evidence="8 16" id="KW-0274">FAD</keyword>
<dbReference type="PANTHER" id="PTHR21071">
    <property type="entry name" value="UDP-N-ACETYLENOLPYRUVOYLGLUCOSAMINE REDUCTASE"/>
    <property type="match status" value="1"/>
</dbReference>
<evidence type="ECO:0000256" key="5">
    <source>
        <dbReference type="ARBA" id="ARBA00022490"/>
    </source>
</evidence>
<dbReference type="Gene3D" id="3.90.78.10">
    <property type="entry name" value="UDP-N-acetylenolpyruvoylglucosamine reductase, C-terminal domain"/>
    <property type="match status" value="1"/>
</dbReference>
<dbReference type="STRING" id="1797689.A3F24_01360"/>
<evidence type="ECO:0000256" key="6">
    <source>
        <dbReference type="ARBA" id="ARBA00022618"/>
    </source>
</evidence>
<dbReference type="HAMAP" id="MF_00037">
    <property type="entry name" value="MurB"/>
    <property type="match status" value="1"/>
</dbReference>
<evidence type="ECO:0000259" key="17">
    <source>
        <dbReference type="PROSITE" id="PS51387"/>
    </source>
</evidence>
<dbReference type="InterPro" id="IPR016166">
    <property type="entry name" value="FAD-bd_PCMH"/>
</dbReference>
<name>A0A1G1Z3W1_9BACT</name>
<dbReference type="UniPathway" id="UPA00219"/>
<dbReference type="EC" id="1.3.1.98" evidence="16"/>
<evidence type="ECO:0000313" key="18">
    <source>
        <dbReference type="EMBL" id="OGY59214.1"/>
    </source>
</evidence>
<comment type="function">
    <text evidence="2 16">Cell wall formation.</text>
</comment>
<dbReference type="InterPro" id="IPR036318">
    <property type="entry name" value="FAD-bd_PCMH-like_sf"/>
</dbReference>
<evidence type="ECO:0000256" key="8">
    <source>
        <dbReference type="ARBA" id="ARBA00022827"/>
    </source>
</evidence>
<evidence type="ECO:0000256" key="11">
    <source>
        <dbReference type="ARBA" id="ARBA00022984"/>
    </source>
</evidence>
<keyword evidence="7 16" id="KW-0285">Flavoprotein</keyword>
<dbReference type="EMBL" id="MHIX01000020">
    <property type="protein sequence ID" value="OGY59214.1"/>
    <property type="molecule type" value="Genomic_DNA"/>
</dbReference>
<dbReference type="GO" id="GO:0008360">
    <property type="term" value="P:regulation of cell shape"/>
    <property type="evidence" value="ECO:0007669"/>
    <property type="project" value="UniProtKB-KW"/>
</dbReference>
<dbReference type="PROSITE" id="PS51387">
    <property type="entry name" value="FAD_PCMH"/>
    <property type="match status" value="1"/>
</dbReference>
<protein>
    <recommendedName>
        <fullName evidence="16">UDP-N-acetylenolpyruvoylglucosamine reductase</fullName>
        <ecNumber evidence="16">1.3.1.98</ecNumber>
    </recommendedName>
    <alternativeName>
        <fullName evidence="16">UDP-N-acetylmuramate dehydrogenase</fullName>
    </alternativeName>
</protein>
<feature type="active site" description="Proton donor" evidence="16">
    <location>
        <position position="243"/>
    </location>
</feature>
<evidence type="ECO:0000256" key="12">
    <source>
        <dbReference type="ARBA" id="ARBA00023002"/>
    </source>
</evidence>
<comment type="cofactor">
    <cofactor evidence="1 16">
        <name>FAD</name>
        <dbReference type="ChEBI" id="CHEBI:57692"/>
    </cofactor>
</comment>
<keyword evidence="6 16" id="KW-0132">Cell division</keyword>
<sequence>MLNIKENVSLKDLTTFKIGGLARFFTEAKTEEEVIEALTFAEEKNVPTYVLGDGSNVLVSDKGFPGLVLAVAIKGLRTIEKEKTVTAIVGAGNEWDGFVDFCVRKDWAGIECLSGIPGKIGGAPVQNIGAYGQSVHETITEVKVIEIKTRTPKVLKNDDCGFSYRKSIFNTTEKGKYIVTSVTFHLKPHSEPTVTYQDLINWFVDPIKNPRGKKPTLEKVRQATLEIRSGKGLLKGNYQNAGSFFKNVIIREDQFKKIEEIVLREKEGKPGCCGGKWNWEEKDGKRKIATACLVHCAGFAPGTRDGKVGTSPKQTLAVTNFDDASAEEVMQFVEKIRSTVKSKFGVQIEIEPELVGFE</sequence>
<evidence type="ECO:0000256" key="16">
    <source>
        <dbReference type="HAMAP-Rule" id="MF_00037"/>
    </source>
</evidence>
<dbReference type="InterPro" id="IPR036635">
    <property type="entry name" value="MurB_C_sf"/>
</dbReference>
<comment type="caution">
    <text evidence="18">The sequence shown here is derived from an EMBL/GenBank/DDBJ whole genome shotgun (WGS) entry which is preliminary data.</text>
</comment>
<evidence type="ECO:0000256" key="2">
    <source>
        <dbReference type="ARBA" id="ARBA00003921"/>
    </source>
</evidence>
<keyword evidence="9 16" id="KW-0521">NADP</keyword>
<dbReference type="Gene3D" id="3.30.465.10">
    <property type="match status" value="1"/>
</dbReference>
<organism evidence="18 19">
    <name type="scientific">Candidatus Colwellbacteria bacterium RIFCSPHIGHO2_12_FULL_44_17</name>
    <dbReference type="NCBI Taxonomy" id="1797689"/>
    <lineage>
        <taxon>Bacteria</taxon>
        <taxon>Candidatus Colwelliibacteriota</taxon>
    </lineage>
</organism>
<feature type="domain" description="FAD-binding PCMH-type" evidence="17">
    <location>
        <begin position="17"/>
        <end position="189"/>
    </location>
</feature>
<dbReference type="NCBIfam" id="NF010478">
    <property type="entry name" value="PRK13903.1"/>
    <property type="match status" value="1"/>
</dbReference>
<dbReference type="GO" id="GO:0008762">
    <property type="term" value="F:UDP-N-acetylmuramate dehydrogenase activity"/>
    <property type="evidence" value="ECO:0007669"/>
    <property type="project" value="UniProtKB-UniRule"/>
</dbReference>
<dbReference type="Gene3D" id="3.30.43.10">
    <property type="entry name" value="Uridine Diphospho-n-acetylenolpyruvylglucosamine Reductase, domain 2"/>
    <property type="match status" value="1"/>
</dbReference>
<evidence type="ECO:0000256" key="13">
    <source>
        <dbReference type="ARBA" id="ARBA00023306"/>
    </source>
</evidence>
<evidence type="ECO:0000256" key="9">
    <source>
        <dbReference type="ARBA" id="ARBA00022857"/>
    </source>
</evidence>
<dbReference type="InterPro" id="IPR016169">
    <property type="entry name" value="FAD-bd_PCMH_sub2"/>
</dbReference>
<dbReference type="AlphaFoldDB" id="A0A1G1Z3W1"/>
<dbReference type="GO" id="GO:0051301">
    <property type="term" value="P:cell division"/>
    <property type="evidence" value="ECO:0007669"/>
    <property type="project" value="UniProtKB-KW"/>
</dbReference>
<dbReference type="GO" id="GO:0071949">
    <property type="term" value="F:FAD binding"/>
    <property type="evidence" value="ECO:0007669"/>
    <property type="project" value="InterPro"/>
</dbReference>
<keyword evidence="5 16" id="KW-0963">Cytoplasm</keyword>
<dbReference type="Pfam" id="PF02873">
    <property type="entry name" value="MurB_C"/>
    <property type="match status" value="1"/>
</dbReference>
<evidence type="ECO:0000256" key="1">
    <source>
        <dbReference type="ARBA" id="ARBA00001974"/>
    </source>
</evidence>
<proteinExistence type="inferred from homology"/>
<keyword evidence="11 16" id="KW-0573">Peptidoglycan synthesis</keyword>
<dbReference type="SUPFAM" id="SSF56176">
    <property type="entry name" value="FAD-binding/transporter-associated domain-like"/>
    <property type="match status" value="1"/>
</dbReference>
<keyword evidence="10 16" id="KW-0133">Cell shape</keyword>
<evidence type="ECO:0000313" key="19">
    <source>
        <dbReference type="Proteomes" id="UP000178515"/>
    </source>
</evidence>
<dbReference type="GO" id="GO:0005829">
    <property type="term" value="C:cytosol"/>
    <property type="evidence" value="ECO:0007669"/>
    <property type="project" value="TreeGrafter"/>
</dbReference>
<gene>
    <name evidence="16" type="primary">murB</name>
    <name evidence="18" type="ORF">A3F24_01360</name>
</gene>
<dbReference type="InterPro" id="IPR003170">
    <property type="entry name" value="MurB"/>
</dbReference>
<evidence type="ECO:0000256" key="3">
    <source>
        <dbReference type="ARBA" id="ARBA00004496"/>
    </source>
</evidence>
<keyword evidence="14 16" id="KW-0961">Cell wall biogenesis/degradation</keyword>
<accession>A0A1G1Z3W1</accession>
<reference evidence="18 19" key="1">
    <citation type="journal article" date="2016" name="Nat. Commun.">
        <title>Thousands of microbial genomes shed light on interconnected biogeochemical processes in an aquifer system.</title>
        <authorList>
            <person name="Anantharaman K."/>
            <person name="Brown C.T."/>
            <person name="Hug L.A."/>
            <person name="Sharon I."/>
            <person name="Castelle C.J."/>
            <person name="Probst A.J."/>
            <person name="Thomas B.C."/>
            <person name="Singh A."/>
            <person name="Wilkins M.J."/>
            <person name="Karaoz U."/>
            <person name="Brodie E.L."/>
            <person name="Williams K.H."/>
            <person name="Hubbard S.S."/>
            <person name="Banfield J.F."/>
        </authorList>
    </citation>
    <scope>NUCLEOTIDE SEQUENCE [LARGE SCALE GENOMIC DNA]</scope>
</reference>
<comment type="similarity">
    <text evidence="16">Belongs to the MurB family.</text>
</comment>
<keyword evidence="13 16" id="KW-0131">Cell cycle</keyword>
<dbReference type="PANTHER" id="PTHR21071:SF4">
    <property type="entry name" value="UDP-N-ACETYLENOLPYRUVOYLGLUCOSAMINE REDUCTASE"/>
    <property type="match status" value="1"/>
</dbReference>
<comment type="subcellular location">
    <subcellularLocation>
        <location evidence="3 16">Cytoplasm</location>
    </subcellularLocation>
</comment>